<dbReference type="OrthoDB" id="2270427at2"/>
<dbReference type="InterPro" id="IPR011965">
    <property type="entry name" value="PaaX_trns_reg"/>
</dbReference>
<dbReference type="RefSeq" id="WP_043918388.1">
    <property type="nucleotide sequence ID" value="NZ_FZPF01000001.1"/>
</dbReference>
<dbReference type="PANTHER" id="PTHR30319">
    <property type="entry name" value="PHENYLACETIC ACID REGULATOR-RELATED TRANSCRIPTIONAL REPRESSOR"/>
    <property type="match status" value="1"/>
</dbReference>
<feature type="domain" description="Transcriptional repressor PaaX-like C-terminal" evidence="2">
    <location>
        <begin position="189"/>
        <end position="253"/>
    </location>
</feature>
<dbReference type="STRING" id="935700.jaqu_15690"/>
<dbReference type="PIRSF" id="PIRSF020623">
    <property type="entry name" value="PaaX"/>
    <property type="match status" value="1"/>
</dbReference>
<dbReference type="Pfam" id="PF07848">
    <property type="entry name" value="PaaX"/>
    <property type="match status" value="1"/>
</dbReference>
<evidence type="ECO:0000259" key="2">
    <source>
        <dbReference type="Pfam" id="PF08223"/>
    </source>
</evidence>
<feature type="domain" description="Transcriptional repressor PaaX-like N-terminal" evidence="1">
    <location>
        <begin position="27"/>
        <end position="92"/>
    </location>
</feature>
<dbReference type="InterPro" id="IPR013225">
    <property type="entry name" value="PaaX_C"/>
</dbReference>
<dbReference type="Gene3D" id="1.20.58.1460">
    <property type="match status" value="1"/>
</dbReference>
<name>A0A0D1EIQ7_9RHOB</name>
<dbReference type="EMBL" id="JYFE01000027">
    <property type="protein sequence ID" value="KIT16781.1"/>
    <property type="molecule type" value="Genomic_DNA"/>
</dbReference>
<accession>A0A0D1EIQ7</accession>
<dbReference type="Gene3D" id="1.10.10.10">
    <property type="entry name" value="Winged helix-like DNA-binding domain superfamily/Winged helix DNA-binding domain"/>
    <property type="match status" value="1"/>
</dbReference>
<evidence type="ECO:0000313" key="4">
    <source>
        <dbReference type="Proteomes" id="UP000032232"/>
    </source>
</evidence>
<dbReference type="PATRIC" id="fig|935700.4.peg.1625"/>
<dbReference type="AlphaFoldDB" id="A0A0D1EIQ7"/>
<gene>
    <name evidence="3" type="primary">paaX</name>
    <name evidence="3" type="ORF">jaqu_15690</name>
</gene>
<dbReference type="InterPro" id="IPR036388">
    <property type="entry name" value="WH-like_DNA-bd_sf"/>
</dbReference>
<evidence type="ECO:0000313" key="3">
    <source>
        <dbReference type="EMBL" id="KIT16781.1"/>
    </source>
</evidence>
<protein>
    <submittedName>
        <fullName evidence="3">PaaX protein</fullName>
    </submittedName>
</protein>
<dbReference type="Gene3D" id="3.30.70.2670">
    <property type="match status" value="1"/>
</dbReference>
<dbReference type="PANTHER" id="PTHR30319:SF1">
    <property type="entry name" value="TRANSCRIPTIONAL REPRESSOR PAAX"/>
    <property type="match status" value="1"/>
</dbReference>
<keyword evidence="4" id="KW-1185">Reference proteome</keyword>
<reference evidence="3 4" key="1">
    <citation type="submission" date="2015-02" db="EMBL/GenBank/DDBJ databases">
        <title>Genome Sequence of Jannaschia aquimarina DSM28248, a member of the Roseobacter clade.</title>
        <authorList>
            <person name="Voget S."/>
            <person name="Daniel R."/>
        </authorList>
    </citation>
    <scope>NUCLEOTIDE SEQUENCE [LARGE SCALE GENOMIC DNA]</scope>
    <source>
        <strain evidence="3 4">GSW-M26</strain>
    </source>
</reference>
<comment type="caution">
    <text evidence="3">The sequence shown here is derived from an EMBL/GenBank/DDBJ whole genome shotgun (WGS) entry which is preliminary data.</text>
</comment>
<organism evidence="3 4">
    <name type="scientific">Jannaschia aquimarina</name>
    <dbReference type="NCBI Taxonomy" id="935700"/>
    <lineage>
        <taxon>Bacteria</taxon>
        <taxon>Pseudomonadati</taxon>
        <taxon>Pseudomonadota</taxon>
        <taxon>Alphaproteobacteria</taxon>
        <taxon>Rhodobacterales</taxon>
        <taxon>Roseobacteraceae</taxon>
        <taxon>Jannaschia</taxon>
    </lineage>
</organism>
<sequence length="259" mass="28030">MSGRALSEAAFDRLLAPWFEAGPPRVWSLLVTLFGDLAQHDGARIEGAVLRAVLGRVGIRPEAVRVALHRLRADGWIESHRVGRNSSHQLTALGRSASAEASPRIYATAPDAQRAWLLIGDASDSVRIDGAMRVGPNLSVAPSDPGRADLLVLPLDDAVPGWLSDRLCPPDLIAAAARLERLLRMTAEGLPADATLTPLQVAALRMLIVHEWRRIALKAPHLPDHVLPDDWRGPECRRRVSGLLARLDPPAPEKLAEAA</sequence>
<dbReference type="Pfam" id="PF08223">
    <property type="entry name" value="PaaX_C"/>
    <property type="match status" value="1"/>
</dbReference>
<proteinExistence type="predicted"/>
<evidence type="ECO:0000259" key="1">
    <source>
        <dbReference type="Pfam" id="PF07848"/>
    </source>
</evidence>
<dbReference type="InterPro" id="IPR012906">
    <property type="entry name" value="PaaX-like_N"/>
</dbReference>
<dbReference type="GO" id="GO:0006351">
    <property type="term" value="P:DNA-templated transcription"/>
    <property type="evidence" value="ECO:0007669"/>
    <property type="project" value="InterPro"/>
</dbReference>
<dbReference type="Proteomes" id="UP000032232">
    <property type="component" value="Unassembled WGS sequence"/>
</dbReference>